<dbReference type="PANTHER" id="PTHR23026">
    <property type="entry name" value="NADPH NITROREDUCTASE"/>
    <property type="match status" value="1"/>
</dbReference>
<reference evidence="10" key="2">
    <citation type="submission" date="2017-09" db="EMBL/GenBank/DDBJ databases">
        <authorList>
            <person name="Perez-Cataluna A."/>
            <person name="Figueras M.J."/>
            <person name="Salas-Masso N."/>
        </authorList>
    </citation>
    <scope>NUCLEOTIDE SEQUENCE</scope>
    <source>
        <strain evidence="10">CECT 7727</strain>
    </source>
</reference>
<dbReference type="GO" id="GO:0046256">
    <property type="term" value="P:2,4,6-trinitrotoluene catabolic process"/>
    <property type="evidence" value="ECO:0007669"/>
    <property type="project" value="TreeGrafter"/>
</dbReference>
<evidence type="ECO:0000256" key="4">
    <source>
        <dbReference type="ARBA" id="ARBA00022643"/>
    </source>
</evidence>
<dbReference type="GO" id="GO:0046857">
    <property type="term" value="F:oxidoreductase activity, acting on other nitrogenous compounds as donors, with NAD or NADP as acceptor"/>
    <property type="evidence" value="ECO:0007669"/>
    <property type="project" value="TreeGrafter"/>
</dbReference>
<keyword evidence="11" id="KW-1185">Reference proteome</keyword>
<dbReference type="EMBL" id="NXAO01000051">
    <property type="protein sequence ID" value="PHO14603.1"/>
    <property type="molecule type" value="Genomic_DNA"/>
</dbReference>
<dbReference type="Proteomes" id="UP000224740">
    <property type="component" value="Unassembled WGS sequence"/>
</dbReference>
<evidence type="ECO:0000259" key="8">
    <source>
        <dbReference type="Pfam" id="PF00881"/>
    </source>
</evidence>
<dbReference type="InterPro" id="IPR029479">
    <property type="entry name" value="Nitroreductase"/>
</dbReference>
<evidence type="ECO:0000313" key="12">
    <source>
        <dbReference type="Proteomes" id="UP000264693"/>
    </source>
</evidence>
<feature type="domain" description="Nitroreductase" evidence="8">
    <location>
        <begin position="10"/>
        <end position="198"/>
    </location>
</feature>
<keyword evidence="6" id="KW-0560">Oxidoreductase</keyword>
<dbReference type="EMBL" id="CP032101">
    <property type="protein sequence ID" value="AXX87047.1"/>
    <property type="molecule type" value="Genomic_DNA"/>
</dbReference>
<dbReference type="CDD" id="cd02149">
    <property type="entry name" value="NfsB-like"/>
    <property type="match status" value="1"/>
</dbReference>
<dbReference type="Proteomes" id="UP000264693">
    <property type="component" value="Chromosome"/>
</dbReference>
<keyword evidence="7" id="KW-0520">NAD</keyword>
<accession>A0A347TKB9</accession>
<dbReference type="KEGG" id="amar:AMRN_1306"/>
<dbReference type="Gene3D" id="3.40.109.10">
    <property type="entry name" value="NADH Oxidase"/>
    <property type="match status" value="1"/>
</dbReference>
<comment type="similarity">
    <text evidence="2">Belongs to the nitroreductase family.</text>
</comment>
<reference evidence="9 12" key="3">
    <citation type="submission" date="2018-08" db="EMBL/GenBank/DDBJ databases">
        <title>Complete genome of the Arcobacter marinus type strain JCM 15502.</title>
        <authorList>
            <person name="Miller W.G."/>
            <person name="Yee E."/>
            <person name="Huynh S."/>
            <person name="Parker C.T."/>
        </authorList>
    </citation>
    <scope>NUCLEOTIDE SEQUENCE [LARGE SCALE GENOMIC DNA]</scope>
    <source>
        <strain evidence="9 12">JCM 15502</strain>
    </source>
</reference>
<sequence>MKESFLNAMKFRHACKVFDEDKKIPDEDFEYILETGRLSPSSFGFEPWQFLVVQNKNLREKLKEFTWGGKSQLPTCSHFVIILSRKRNSMIYDSEYISYMMKDIQNLPENIIELKGGFYEKFQKSDFDLFNNDRAIFDWATKQTYIALGNMMTAAAYIGVDSCPIEGFDMEKMRIFLEEDLNINSQEFGVSCMLAFGYRKENPREKTRQNINNISKWYN</sequence>
<dbReference type="GO" id="GO:0005829">
    <property type="term" value="C:cytosol"/>
    <property type="evidence" value="ECO:0007669"/>
    <property type="project" value="TreeGrafter"/>
</dbReference>
<evidence type="ECO:0000256" key="1">
    <source>
        <dbReference type="ARBA" id="ARBA00001917"/>
    </source>
</evidence>
<evidence type="ECO:0000313" key="11">
    <source>
        <dbReference type="Proteomes" id="UP000224740"/>
    </source>
</evidence>
<keyword evidence="4" id="KW-0288">FMN</keyword>
<dbReference type="InterPro" id="IPR050627">
    <property type="entry name" value="Nitroreductase/BluB"/>
</dbReference>
<evidence type="ECO:0000256" key="5">
    <source>
        <dbReference type="ARBA" id="ARBA00022857"/>
    </source>
</evidence>
<dbReference type="InterPro" id="IPR000415">
    <property type="entry name" value="Nitroreductase-like"/>
</dbReference>
<gene>
    <name evidence="9" type="primary">rdxB2</name>
    <name evidence="9" type="ORF">AMRN_1306</name>
    <name evidence="10" type="ORF">CPH92_11155</name>
</gene>
<evidence type="ECO:0000256" key="3">
    <source>
        <dbReference type="ARBA" id="ARBA00022630"/>
    </source>
</evidence>
<reference evidence="11" key="1">
    <citation type="submission" date="2017-09" db="EMBL/GenBank/DDBJ databases">
        <title>Arcobacter canalis sp. nov., a new species isolated from a water canal contaminated with urban sewage.</title>
        <authorList>
            <person name="Perez-Cataluna A."/>
            <person name="Salas-Masso N."/>
            <person name="Figueras M.J."/>
        </authorList>
    </citation>
    <scope>NUCLEOTIDE SEQUENCE [LARGE SCALE GENOMIC DNA]</scope>
    <source>
        <strain evidence="11">CECT 7727</strain>
    </source>
</reference>
<proteinExistence type="inferred from homology"/>
<name>A0A347TKB9_9BACT</name>
<dbReference type="RefSeq" id="WP_099311883.1">
    <property type="nucleotide sequence ID" value="NZ_CP032101.1"/>
</dbReference>
<evidence type="ECO:0000256" key="6">
    <source>
        <dbReference type="ARBA" id="ARBA00023002"/>
    </source>
</evidence>
<organism evidence="9 12">
    <name type="scientific">Malaciobacter marinus</name>
    <dbReference type="NCBI Taxonomy" id="505249"/>
    <lineage>
        <taxon>Bacteria</taxon>
        <taxon>Pseudomonadati</taxon>
        <taxon>Campylobacterota</taxon>
        <taxon>Epsilonproteobacteria</taxon>
        <taxon>Campylobacterales</taxon>
        <taxon>Arcobacteraceae</taxon>
        <taxon>Malaciobacter</taxon>
    </lineage>
</organism>
<protein>
    <submittedName>
        <fullName evidence="10">NAD(P)H-dependent oxidoreductase</fullName>
    </submittedName>
    <submittedName>
        <fullName evidence="9">Nitroreductase</fullName>
    </submittedName>
</protein>
<dbReference type="AlphaFoldDB" id="A0A347TKB9"/>
<keyword evidence="5" id="KW-0521">NADP</keyword>
<dbReference type="SUPFAM" id="SSF55469">
    <property type="entry name" value="FMN-dependent nitroreductase-like"/>
    <property type="match status" value="1"/>
</dbReference>
<dbReference type="Pfam" id="PF00881">
    <property type="entry name" value="Nitroreductase"/>
    <property type="match status" value="1"/>
</dbReference>
<evidence type="ECO:0000256" key="7">
    <source>
        <dbReference type="ARBA" id="ARBA00023027"/>
    </source>
</evidence>
<dbReference type="InterPro" id="IPR033878">
    <property type="entry name" value="NfsB-like"/>
</dbReference>
<comment type="cofactor">
    <cofactor evidence="1">
        <name>FMN</name>
        <dbReference type="ChEBI" id="CHEBI:58210"/>
    </cofactor>
</comment>
<evidence type="ECO:0000313" key="10">
    <source>
        <dbReference type="EMBL" id="PHO14603.1"/>
    </source>
</evidence>
<keyword evidence="3" id="KW-0285">Flavoprotein</keyword>
<evidence type="ECO:0000256" key="2">
    <source>
        <dbReference type="ARBA" id="ARBA00007118"/>
    </source>
</evidence>
<dbReference type="PANTHER" id="PTHR23026:SF125">
    <property type="entry name" value="OXYGEN-INSENSITIVE NAD(P)H NITROREDUCTASE"/>
    <property type="match status" value="1"/>
</dbReference>
<evidence type="ECO:0000313" key="9">
    <source>
        <dbReference type="EMBL" id="AXX87047.1"/>
    </source>
</evidence>